<comment type="subunit">
    <text evidence="2">Interacts with ODC1 and thereby sterically blocks ODC homodimerization.</text>
</comment>
<evidence type="ECO:0000256" key="3">
    <source>
        <dbReference type="ARBA" id="ARBA00017712"/>
    </source>
</evidence>
<dbReference type="InterPro" id="IPR016181">
    <property type="entry name" value="Acyl_CoA_acyltransferase"/>
</dbReference>
<reference evidence="7" key="1">
    <citation type="submission" date="2016-06" db="UniProtKB">
        <authorList>
            <consortium name="WormBaseParasite"/>
        </authorList>
    </citation>
    <scope>IDENTIFICATION</scope>
</reference>
<evidence type="ECO:0000256" key="4">
    <source>
        <dbReference type="ARBA" id="ARBA00022758"/>
    </source>
</evidence>
<dbReference type="GO" id="GO:0005737">
    <property type="term" value="C:cytoplasm"/>
    <property type="evidence" value="ECO:0007669"/>
    <property type="project" value="TreeGrafter"/>
</dbReference>
<protein>
    <recommendedName>
        <fullName evidence="3">Ornithine decarboxylase antizyme</fullName>
    </recommendedName>
</protein>
<gene>
    <name evidence="5" type="ORF">SBAD_LOCUS5917</name>
</gene>
<dbReference type="GO" id="GO:0045732">
    <property type="term" value="P:positive regulation of protein catabolic process"/>
    <property type="evidence" value="ECO:0007669"/>
    <property type="project" value="TreeGrafter"/>
</dbReference>
<keyword evidence="4" id="KW-0688">Ribosomal frameshifting</keyword>
<evidence type="ECO:0000313" key="7">
    <source>
        <dbReference type="WBParaSite" id="SBAD_0000615201-mRNA-1"/>
    </source>
</evidence>
<comment type="similarity">
    <text evidence="1">Belongs to the ODC antizyme family.</text>
</comment>
<dbReference type="Gene3D" id="3.40.630.60">
    <property type="match status" value="1"/>
</dbReference>
<sequence>MGQKAYFRLLTHTHIQLQQPTKTTLKKAHLNLIVYIWTRVHSGVPDVPHAAKHSGTVRCAEGSGVGFNKEPPVFAEESSPKLIYNEVVLIGEAQLKFLFDISDDVTVSWDAVLYSGGRLLVKFPDLAFGCCSKESFVRLLEFAEESLDCREVYMEFARGRRDRTLIIRTFMYFGFSLLSPDETPLPISVDNLVMKYVIE</sequence>
<dbReference type="GO" id="GO:0005634">
    <property type="term" value="C:nucleus"/>
    <property type="evidence" value="ECO:0007669"/>
    <property type="project" value="TreeGrafter"/>
</dbReference>
<name>A0A183IQM0_9BILA</name>
<dbReference type="Pfam" id="PF02100">
    <property type="entry name" value="ODC_AZ"/>
    <property type="match status" value="1"/>
</dbReference>
<dbReference type="PANTHER" id="PTHR10279:SF10">
    <property type="entry name" value="ORNITHINE DECARBOXYLASE ANTIZYME"/>
    <property type="match status" value="1"/>
</dbReference>
<dbReference type="PANTHER" id="PTHR10279">
    <property type="entry name" value="ORNITHINE DECARBOXYLASE ANTIZYME"/>
    <property type="match status" value="1"/>
</dbReference>
<evidence type="ECO:0000313" key="5">
    <source>
        <dbReference type="EMBL" id="VDP08670.1"/>
    </source>
</evidence>
<evidence type="ECO:0000256" key="1">
    <source>
        <dbReference type="ARBA" id="ARBA00008796"/>
    </source>
</evidence>
<evidence type="ECO:0000313" key="6">
    <source>
        <dbReference type="Proteomes" id="UP000270296"/>
    </source>
</evidence>
<evidence type="ECO:0000256" key="2">
    <source>
        <dbReference type="ARBA" id="ARBA00011836"/>
    </source>
</evidence>
<keyword evidence="6" id="KW-1185">Reference proteome</keyword>
<dbReference type="InterPro" id="IPR038581">
    <property type="entry name" value="ODC_AZ_sf"/>
</dbReference>
<accession>A0A183IQM0</accession>
<dbReference type="InterPro" id="IPR002993">
    <property type="entry name" value="ODC_AZ"/>
</dbReference>
<reference evidence="5 6" key="2">
    <citation type="submission" date="2018-11" db="EMBL/GenBank/DDBJ databases">
        <authorList>
            <consortium name="Pathogen Informatics"/>
        </authorList>
    </citation>
    <scope>NUCLEOTIDE SEQUENCE [LARGE SCALE GENOMIC DNA]</scope>
</reference>
<dbReference type="OrthoDB" id="5959761at2759"/>
<dbReference type="GO" id="GO:0075523">
    <property type="term" value="P:viral translational frameshifting"/>
    <property type="evidence" value="ECO:0007669"/>
    <property type="project" value="UniProtKB-KW"/>
</dbReference>
<proteinExistence type="inferred from homology"/>
<dbReference type="WBParaSite" id="SBAD_0000615201-mRNA-1">
    <property type="protein sequence ID" value="SBAD_0000615201-mRNA-1"/>
    <property type="gene ID" value="SBAD_0000615201"/>
</dbReference>
<dbReference type="EMBL" id="UZAM01009346">
    <property type="protein sequence ID" value="VDP08670.1"/>
    <property type="molecule type" value="Genomic_DNA"/>
</dbReference>
<dbReference type="Proteomes" id="UP000270296">
    <property type="component" value="Unassembled WGS sequence"/>
</dbReference>
<dbReference type="AlphaFoldDB" id="A0A183IQM0"/>
<dbReference type="SUPFAM" id="SSF55729">
    <property type="entry name" value="Acyl-CoA N-acyltransferases (Nat)"/>
    <property type="match status" value="1"/>
</dbReference>
<organism evidence="7">
    <name type="scientific">Soboliphyme baturini</name>
    <dbReference type="NCBI Taxonomy" id="241478"/>
    <lineage>
        <taxon>Eukaryota</taxon>
        <taxon>Metazoa</taxon>
        <taxon>Ecdysozoa</taxon>
        <taxon>Nematoda</taxon>
        <taxon>Enoplea</taxon>
        <taxon>Dorylaimia</taxon>
        <taxon>Dioctophymatida</taxon>
        <taxon>Dioctophymatoidea</taxon>
        <taxon>Soboliphymatidae</taxon>
        <taxon>Soboliphyme</taxon>
    </lineage>
</organism>
<dbReference type="GO" id="GO:0008073">
    <property type="term" value="F:ornithine decarboxylase inhibitor activity"/>
    <property type="evidence" value="ECO:0007669"/>
    <property type="project" value="InterPro"/>
</dbReference>